<feature type="chain" id="PRO_5043055255" description="Hydrophobic seed protein domain-containing protein" evidence="2">
    <location>
        <begin position="26"/>
        <end position="109"/>
    </location>
</feature>
<evidence type="ECO:0000259" key="3">
    <source>
        <dbReference type="Pfam" id="PF14547"/>
    </source>
</evidence>
<dbReference type="InterPro" id="IPR027923">
    <property type="entry name" value="Hydrophob_seed_dom"/>
</dbReference>
<dbReference type="Proteomes" id="UP001374584">
    <property type="component" value="Unassembled WGS sequence"/>
</dbReference>
<dbReference type="Pfam" id="PF14547">
    <property type="entry name" value="Hydrophob_seed"/>
    <property type="match status" value="1"/>
</dbReference>
<proteinExistence type="inferred from homology"/>
<dbReference type="InterPro" id="IPR036312">
    <property type="entry name" value="Bifun_inhib/LTP/seed_sf"/>
</dbReference>
<comment type="similarity">
    <text evidence="1">Belongs to the plant LTP family. PEARLI1 subfamily.</text>
</comment>
<feature type="signal peptide" evidence="2">
    <location>
        <begin position="1"/>
        <end position="25"/>
    </location>
</feature>
<protein>
    <recommendedName>
        <fullName evidence="3">Hydrophobic seed protein domain-containing protein</fullName>
    </recommendedName>
</protein>
<sequence>MGSKRIASVTLFLSLNLFFFSMVSSNALVPAPPPECPELGLCLDVLHLGNRLRPENECCSTLGGLVQVNATLCICDIVRTQILGIPIDINLFVKQILDFCRQNQTFICN</sequence>
<organism evidence="4 5">
    <name type="scientific">Phaseolus coccineus</name>
    <name type="common">Scarlet runner bean</name>
    <name type="synonym">Phaseolus multiflorus</name>
    <dbReference type="NCBI Taxonomy" id="3886"/>
    <lineage>
        <taxon>Eukaryota</taxon>
        <taxon>Viridiplantae</taxon>
        <taxon>Streptophyta</taxon>
        <taxon>Embryophyta</taxon>
        <taxon>Tracheophyta</taxon>
        <taxon>Spermatophyta</taxon>
        <taxon>Magnoliopsida</taxon>
        <taxon>eudicotyledons</taxon>
        <taxon>Gunneridae</taxon>
        <taxon>Pentapetalae</taxon>
        <taxon>rosids</taxon>
        <taxon>fabids</taxon>
        <taxon>Fabales</taxon>
        <taxon>Fabaceae</taxon>
        <taxon>Papilionoideae</taxon>
        <taxon>50 kb inversion clade</taxon>
        <taxon>NPAAA clade</taxon>
        <taxon>indigoferoid/millettioid clade</taxon>
        <taxon>Phaseoleae</taxon>
        <taxon>Phaseolus</taxon>
    </lineage>
</organism>
<name>A0AAN9QEP3_PHACN</name>
<accession>A0AAN9QEP3</accession>
<gene>
    <name evidence="4" type="ORF">VNO80_29199</name>
</gene>
<feature type="domain" description="Hydrophobic seed protein" evidence="3">
    <location>
        <begin position="38"/>
        <end position="108"/>
    </location>
</feature>
<dbReference type="PANTHER" id="PTHR31731">
    <property type="match status" value="1"/>
</dbReference>
<dbReference type="InterPro" id="IPR051636">
    <property type="entry name" value="Plant_LTP/defense-related"/>
</dbReference>
<keyword evidence="5" id="KW-1185">Reference proteome</keyword>
<evidence type="ECO:0000313" key="5">
    <source>
        <dbReference type="Proteomes" id="UP001374584"/>
    </source>
</evidence>
<dbReference type="EMBL" id="JAYMYR010000011">
    <property type="protein sequence ID" value="KAK7332447.1"/>
    <property type="molecule type" value="Genomic_DNA"/>
</dbReference>
<dbReference type="AlphaFoldDB" id="A0AAN9QEP3"/>
<reference evidence="4 5" key="1">
    <citation type="submission" date="2024-01" db="EMBL/GenBank/DDBJ databases">
        <title>The genomes of 5 underutilized Papilionoideae crops provide insights into root nodulation and disease resistanc.</title>
        <authorList>
            <person name="Jiang F."/>
        </authorList>
    </citation>
    <scope>NUCLEOTIDE SEQUENCE [LARGE SCALE GENOMIC DNA]</scope>
    <source>
        <strain evidence="4">JINMINGXINNONG_FW02</strain>
        <tissue evidence="4">Leaves</tissue>
    </source>
</reference>
<evidence type="ECO:0000256" key="2">
    <source>
        <dbReference type="SAM" id="SignalP"/>
    </source>
</evidence>
<dbReference type="Gene3D" id="1.10.110.10">
    <property type="entry name" value="Plant lipid-transfer and hydrophobic proteins"/>
    <property type="match status" value="1"/>
</dbReference>
<dbReference type="SUPFAM" id="SSF47699">
    <property type="entry name" value="Bifunctional inhibitor/lipid-transfer protein/seed storage 2S albumin"/>
    <property type="match status" value="1"/>
</dbReference>
<keyword evidence="2" id="KW-0732">Signal</keyword>
<evidence type="ECO:0000256" key="1">
    <source>
        <dbReference type="ARBA" id="ARBA00008965"/>
    </source>
</evidence>
<evidence type="ECO:0000313" key="4">
    <source>
        <dbReference type="EMBL" id="KAK7332447.1"/>
    </source>
</evidence>
<comment type="caution">
    <text evidence="4">The sequence shown here is derived from an EMBL/GenBank/DDBJ whole genome shotgun (WGS) entry which is preliminary data.</text>
</comment>